<keyword evidence="3" id="KW-1185">Reference proteome</keyword>
<comment type="caution">
    <text evidence="2">The sequence shown here is derived from an EMBL/GenBank/DDBJ whole genome shotgun (WGS) entry which is preliminary data.</text>
</comment>
<keyword evidence="1" id="KW-0472">Membrane</keyword>
<organism evidence="2 3">
    <name type="scientific">Colletotrichum abscissum</name>
    <dbReference type="NCBI Taxonomy" id="1671311"/>
    <lineage>
        <taxon>Eukaryota</taxon>
        <taxon>Fungi</taxon>
        <taxon>Dikarya</taxon>
        <taxon>Ascomycota</taxon>
        <taxon>Pezizomycotina</taxon>
        <taxon>Sordariomycetes</taxon>
        <taxon>Hypocreomycetidae</taxon>
        <taxon>Glomerellales</taxon>
        <taxon>Glomerellaceae</taxon>
        <taxon>Colletotrichum</taxon>
        <taxon>Colletotrichum acutatum species complex</taxon>
    </lineage>
</organism>
<dbReference type="AlphaFoldDB" id="A0A9P9X7W0"/>
<gene>
    <name evidence="2" type="ORF">CABS02_10582</name>
</gene>
<reference evidence="2" key="1">
    <citation type="submission" date="2019-01" db="EMBL/GenBank/DDBJ databases">
        <title>Colletotrichum abscissum LGMF1257.</title>
        <authorList>
            <person name="Baroncelli R."/>
        </authorList>
    </citation>
    <scope>NUCLEOTIDE SEQUENCE</scope>
    <source>
        <strain evidence="2">Ca142</strain>
    </source>
</reference>
<evidence type="ECO:0000313" key="3">
    <source>
        <dbReference type="Proteomes" id="UP001056436"/>
    </source>
</evidence>
<dbReference type="EMBL" id="SDAQ01000081">
    <property type="protein sequence ID" value="KAI3541902.1"/>
    <property type="molecule type" value="Genomic_DNA"/>
</dbReference>
<dbReference type="OrthoDB" id="10403402at2759"/>
<proteinExistence type="predicted"/>
<feature type="transmembrane region" description="Helical" evidence="1">
    <location>
        <begin position="6"/>
        <end position="25"/>
    </location>
</feature>
<accession>A0A9P9X7W0</accession>
<evidence type="ECO:0000313" key="2">
    <source>
        <dbReference type="EMBL" id="KAI3541902.1"/>
    </source>
</evidence>
<dbReference type="Proteomes" id="UP001056436">
    <property type="component" value="Unassembled WGS sequence"/>
</dbReference>
<protein>
    <submittedName>
        <fullName evidence="2">Uncharacterized protein</fullName>
    </submittedName>
</protein>
<sequence>MGVCWRHIGIVLGCSFCGVASRVALTVRGSRYSRNYREASKETDVFDGEAKEQIICLKVSFPDMLR</sequence>
<keyword evidence="1" id="KW-0812">Transmembrane</keyword>
<keyword evidence="1" id="KW-1133">Transmembrane helix</keyword>
<evidence type="ECO:0000256" key="1">
    <source>
        <dbReference type="SAM" id="Phobius"/>
    </source>
</evidence>
<name>A0A9P9X7W0_9PEZI</name>